<organism evidence="1 2">
    <name type="scientific">Irpex rosettiformis</name>
    <dbReference type="NCBI Taxonomy" id="378272"/>
    <lineage>
        <taxon>Eukaryota</taxon>
        <taxon>Fungi</taxon>
        <taxon>Dikarya</taxon>
        <taxon>Basidiomycota</taxon>
        <taxon>Agaricomycotina</taxon>
        <taxon>Agaricomycetes</taxon>
        <taxon>Polyporales</taxon>
        <taxon>Irpicaceae</taxon>
        <taxon>Irpex</taxon>
    </lineage>
</organism>
<proteinExistence type="predicted"/>
<accession>A0ACB8UIB3</accession>
<sequence length="110" mass="12500">MYDDETDQLVDEDSQHSTQRCGYGCGGFKSTRPWPVKMINIPYGTREYHPPVSALHQPSPSCLDLLDIEPHSLSDPRASSLDHKYQRKMPQQPSFRATRPPYTAHSHCSS</sequence>
<gene>
    <name evidence="1" type="ORF">BDY19DRAFT_294457</name>
</gene>
<keyword evidence="2" id="KW-1185">Reference proteome</keyword>
<dbReference type="Proteomes" id="UP001055072">
    <property type="component" value="Unassembled WGS sequence"/>
</dbReference>
<reference evidence="1" key="1">
    <citation type="journal article" date="2021" name="Environ. Microbiol.">
        <title>Gene family expansions and transcriptome signatures uncover fungal adaptations to wood decay.</title>
        <authorList>
            <person name="Hage H."/>
            <person name="Miyauchi S."/>
            <person name="Viragh M."/>
            <person name="Drula E."/>
            <person name="Min B."/>
            <person name="Chaduli D."/>
            <person name="Navarro D."/>
            <person name="Favel A."/>
            <person name="Norest M."/>
            <person name="Lesage-Meessen L."/>
            <person name="Balint B."/>
            <person name="Merenyi Z."/>
            <person name="de Eugenio L."/>
            <person name="Morin E."/>
            <person name="Martinez A.T."/>
            <person name="Baldrian P."/>
            <person name="Stursova M."/>
            <person name="Martinez M.J."/>
            <person name="Novotny C."/>
            <person name="Magnuson J.K."/>
            <person name="Spatafora J.W."/>
            <person name="Maurice S."/>
            <person name="Pangilinan J."/>
            <person name="Andreopoulos W."/>
            <person name="LaButti K."/>
            <person name="Hundley H."/>
            <person name="Na H."/>
            <person name="Kuo A."/>
            <person name="Barry K."/>
            <person name="Lipzen A."/>
            <person name="Henrissat B."/>
            <person name="Riley R."/>
            <person name="Ahrendt S."/>
            <person name="Nagy L.G."/>
            <person name="Grigoriev I.V."/>
            <person name="Martin F."/>
            <person name="Rosso M.N."/>
        </authorList>
    </citation>
    <scope>NUCLEOTIDE SEQUENCE</scope>
    <source>
        <strain evidence="1">CBS 384.51</strain>
    </source>
</reference>
<comment type="caution">
    <text evidence="1">The sequence shown here is derived from an EMBL/GenBank/DDBJ whole genome shotgun (WGS) entry which is preliminary data.</text>
</comment>
<dbReference type="EMBL" id="MU274901">
    <property type="protein sequence ID" value="KAI0094041.1"/>
    <property type="molecule type" value="Genomic_DNA"/>
</dbReference>
<protein>
    <submittedName>
        <fullName evidence="1">Uncharacterized protein</fullName>
    </submittedName>
</protein>
<evidence type="ECO:0000313" key="2">
    <source>
        <dbReference type="Proteomes" id="UP001055072"/>
    </source>
</evidence>
<name>A0ACB8UIB3_9APHY</name>
<evidence type="ECO:0000313" key="1">
    <source>
        <dbReference type="EMBL" id="KAI0094041.1"/>
    </source>
</evidence>